<feature type="region of interest" description="Disordered" evidence="2">
    <location>
        <begin position="415"/>
        <end position="466"/>
    </location>
</feature>
<feature type="compositionally biased region" description="Basic and acidic residues" evidence="2">
    <location>
        <begin position="178"/>
        <end position="187"/>
    </location>
</feature>
<feature type="compositionally biased region" description="Polar residues" evidence="2">
    <location>
        <begin position="259"/>
        <end position="277"/>
    </location>
</feature>
<gene>
    <name evidence="3" type="ORF">C1H76_2708</name>
</gene>
<name>A0A4V6DUL6_9PEZI</name>
<feature type="region of interest" description="Disordered" evidence="2">
    <location>
        <begin position="377"/>
        <end position="403"/>
    </location>
</feature>
<dbReference type="EMBL" id="PTQR01000033">
    <property type="protein sequence ID" value="TKX25052.1"/>
    <property type="molecule type" value="Genomic_DNA"/>
</dbReference>
<evidence type="ECO:0000313" key="3">
    <source>
        <dbReference type="EMBL" id="TKX25052.1"/>
    </source>
</evidence>
<sequence length="541" mass="59403">MEILANKVLNFYNAQFKKWGFPVHDDQDLPIWPKWTESWLEHDWSGRCELPGDQVLSEELWARRDIRQGGRHRQSRDNLIKDLHLRYDGLRLGEIAAIQPIVRNDRGFDILGCRINPRNMPEPKPNPASPTSSLNHGGDSLKRRVPDLESHLEHTTRNTFAQSPSHVLSEVETLPKSPKCETRHSLNDSRLQNHHHAPSECREVPAVETTPPPPPTRSSRQGRSIPASPGLVLRASSSGTSQTPERNTARDSAVAETPTVDTVNKAGQTMITSSAETTGAVLTPHSPSIRHDEPPQPTVDGSDDALHPEIDNRIVRLGQHGDAQRSQIAQLDERLDKLTSQVQAIDQSHTNFKLQKEEMEKLIGDLTLAEETLAAQAMHDASKKSNTTPAQQPESNESGNAHITHESGDALADVSSFALPPTGKPIPGPARKTKGVTANKTPMTAKEMAAEGAEGEATQQQPGSDRKVLRDMATGHLPGGSTRFADDPLYEYLIRRQAALEQELRTVSADRTLLLAAVRQSSERLRALPEGPPAVPGDIEG</sequence>
<feature type="compositionally biased region" description="Polar residues" evidence="2">
    <location>
        <begin position="384"/>
        <end position="401"/>
    </location>
</feature>
<proteinExistence type="predicted"/>
<keyword evidence="1" id="KW-0175">Coiled coil</keyword>
<evidence type="ECO:0000313" key="4">
    <source>
        <dbReference type="Proteomes" id="UP000308133"/>
    </source>
</evidence>
<accession>A0A4V6DUL6</accession>
<reference evidence="3 4" key="1">
    <citation type="submission" date="2018-02" db="EMBL/GenBank/DDBJ databases">
        <title>Draft genome sequences of Elsinoe sp., causing black scab on jojoba.</title>
        <authorList>
            <person name="Stodart B."/>
            <person name="Jeffress S."/>
            <person name="Ash G."/>
            <person name="Arun Chinnappa K."/>
        </authorList>
    </citation>
    <scope>NUCLEOTIDE SEQUENCE [LARGE SCALE GENOMIC DNA]</scope>
    <source>
        <strain evidence="3 4">Hillstone_2</strain>
    </source>
</reference>
<organism evidence="3 4">
    <name type="scientific">Elsinoe australis</name>
    <dbReference type="NCBI Taxonomy" id="40998"/>
    <lineage>
        <taxon>Eukaryota</taxon>
        <taxon>Fungi</taxon>
        <taxon>Dikarya</taxon>
        <taxon>Ascomycota</taxon>
        <taxon>Pezizomycotina</taxon>
        <taxon>Dothideomycetes</taxon>
        <taxon>Dothideomycetidae</taxon>
        <taxon>Myriangiales</taxon>
        <taxon>Elsinoaceae</taxon>
        <taxon>Elsinoe</taxon>
    </lineage>
</organism>
<protein>
    <submittedName>
        <fullName evidence="3">Uncharacterized protein</fullName>
    </submittedName>
</protein>
<evidence type="ECO:0000256" key="1">
    <source>
        <dbReference type="SAM" id="Coils"/>
    </source>
</evidence>
<feature type="compositionally biased region" description="Low complexity" evidence="2">
    <location>
        <begin position="443"/>
        <end position="458"/>
    </location>
</feature>
<comment type="caution">
    <text evidence="3">The sequence shown here is derived from an EMBL/GenBank/DDBJ whole genome shotgun (WGS) entry which is preliminary data.</text>
</comment>
<feature type="region of interest" description="Disordered" evidence="2">
    <location>
        <begin position="155"/>
        <end position="299"/>
    </location>
</feature>
<dbReference type="Proteomes" id="UP000308133">
    <property type="component" value="Unassembled WGS sequence"/>
</dbReference>
<evidence type="ECO:0000256" key="2">
    <source>
        <dbReference type="SAM" id="MobiDB-lite"/>
    </source>
</evidence>
<feature type="coiled-coil region" evidence="1">
    <location>
        <begin position="321"/>
        <end position="348"/>
    </location>
</feature>
<dbReference type="AlphaFoldDB" id="A0A4V6DUL6"/>
<feature type="compositionally biased region" description="Polar residues" evidence="2">
    <location>
        <begin position="235"/>
        <end position="246"/>
    </location>
</feature>
<feature type="compositionally biased region" description="Polar residues" evidence="2">
    <location>
        <begin position="157"/>
        <end position="166"/>
    </location>
</feature>
<feature type="region of interest" description="Disordered" evidence="2">
    <location>
        <begin position="115"/>
        <end position="142"/>
    </location>
</feature>